<dbReference type="eggNOG" id="COG0457">
    <property type="taxonomic scope" value="Bacteria"/>
</dbReference>
<dbReference type="OrthoDB" id="3349744at2"/>
<name>E3J548_PSEI1</name>
<dbReference type="AlphaFoldDB" id="E3J548"/>
<dbReference type="Proteomes" id="UP000002484">
    <property type="component" value="Chromosome"/>
</dbReference>
<dbReference type="STRING" id="298654.FraEuI1c_1433"/>
<dbReference type="SMART" id="SM00028">
    <property type="entry name" value="TPR"/>
    <property type="match status" value="6"/>
</dbReference>
<feature type="repeat" description="TPR" evidence="3">
    <location>
        <begin position="108"/>
        <end position="141"/>
    </location>
</feature>
<keyword evidence="5" id="KW-1185">Reference proteome</keyword>
<dbReference type="InParanoid" id="E3J548"/>
<evidence type="ECO:0000313" key="5">
    <source>
        <dbReference type="Proteomes" id="UP000002484"/>
    </source>
</evidence>
<protein>
    <submittedName>
        <fullName evidence="4">Tetratricopeptide TPR_1 repeat-containing protein</fullName>
    </submittedName>
</protein>
<accession>E3J548</accession>
<evidence type="ECO:0000256" key="1">
    <source>
        <dbReference type="ARBA" id="ARBA00022737"/>
    </source>
</evidence>
<keyword evidence="1" id="KW-0677">Repeat</keyword>
<dbReference type="RefSeq" id="WP_013422619.1">
    <property type="nucleotide sequence ID" value="NC_014666.1"/>
</dbReference>
<dbReference type="Gene3D" id="1.25.40.10">
    <property type="entry name" value="Tetratricopeptide repeat domain"/>
    <property type="match status" value="2"/>
</dbReference>
<dbReference type="PANTHER" id="PTHR45641">
    <property type="entry name" value="TETRATRICOPEPTIDE REPEAT PROTEIN (AFU_ORTHOLOGUE AFUA_6G03870)"/>
    <property type="match status" value="1"/>
</dbReference>
<evidence type="ECO:0000313" key="4">
    <source>
        <dbReference type="EMBL" id="ADP79499.1"/>
    </source>
</evidence>
<reference evidence="4 5" key="1">
    <citation type="submission" date="2010-10" db="EMBL/GenBank/DDBJ databases">
        <title>Complete sequence of Frankia sp. EuI1c.</title>
        <authorList>
            <consortium name="US DOE Joint Genome Institute"/>
            <person name="Lucas S."/>
            <person name="Copeland A."/>
            <person name="Lapidus A."/>
            <person name="Cheng J.-F."/>
            <person name="Bruce D."/>
            <person name="Goodwin L."/>
            <person name="Pitluck S."/>
            <person name="Chertkov O."/>
            <person name="Detter J.C."/>
            <person name="Han C."/>
            <person name="Tapia R."/>
            <person name="Land M."/>
            <person name="Hauser L."/>
            <person name="Jeffries C."/>
            <person name="Kyrpides N."/>
            <person name="Ivanova N."/>
            <person name="Mikhailova N."/>
            <person name="Beauchemin N."/>
            <person name="Sen A."/>
            <person name="Sur S.A."/>
            <person name="Gtari M."/>
            <person name="Wall L."/>
            <person name="Tisa L."/>
            <person name="Woyke T."/>
        </authorList>
    </citation>
    <scope>NUCLEOTIDE SEQUENCE [LARGE SCALE GENOMIC DNA]</scope>
    <source>
        <strain evidence="5">DSM 45817 / CECT 9037 / EuI1c</strain>
    </source>
</reference>
<dbReference type="HOGENOM" id="CLU_749549_0_0_11"/>
<dbReference type="PANTHER" id="PTHR45641:SF19">
    <property type="entry name" value="NEPHROCYSTIN-3"/>
    <property type="match status" value="1"/>
</dbReference>
<dbReference type="Pfam" id="PF13424">
    <property type="entry name" value="TPR_12"/>
    <property type="match status" value="3"/>
</dbReference>
<dbReference type="PROSITE" id="PS50005">
    <property type="entry name" value="TPR"/>
    <property type="match status" value="1"/>
</dbReference>
<dbReference type="KEGG" id="fri:FraEuI1c_1433"/>
<dbReference type="EMBL" id="CP002299">
    <property type="protein sequence ID" value="ADP79499.1"/>
    <property type="molecule type" value="Genomic_DNA"/>
</dbReference>
<gene>
    <name evidence="4" type="ordered locus">FraEuI1c_1433</name>
</gene>
<dbReference type="InterPro" id="IPR019734">
    <property type="entry name" value="TPR_rpt"/>
</dbReference>
<dbReference type="InterPro" id="IPR011990">
    <property type="entry name" value="TPR-like_helical_dom_sf"/>
</dbReference>
<proteinExistence type="predicted"/>
<evidence type="ECO:0000256" key="3">
    <source>
        <dbReference type="PROSITE-ProRule" id="PRU00339"/>
    </source>
</evidence>
<keyword evidence="2 3" id="KW-0802">TPR repeat</keyword>
<evidence type="ECO:0000256" key="2">
    <source>
        <dbReference type="ARBA" id="ARBA00022803"/>
    </source>
</evidence>
<sequence length="369" mass="40511">MTGPGRRRDVDELTHLVEYIRRVLARDTMVGLREWSTHFTASRQSGAYDRCQRLLHAVKSVPLPPHGIGIVRYGEGWLYDRMGLWQESITAYRASLKAFEAVGLPLATEVWMNIGSVYQDQGDWGAAEDAYRKALDVADDPRSRGAVYNNLGGLLLLRDDLDGAAESYAQARALLRSAEDHYNYAAATVGEAGVLRDRGLFGDAQKLLMEALGIYQRLRDPHAVAMTLGALAVTYQYANEVGEAIRWYEIALAIGVAAKDQTVVVRTLANLALTNESAGDHDKALDYLEQAVEGYRELGDRHGEAVALVNLARLQQRRADHAASAVAAEAAARLCDTYGYPEELARLREQVSTIAEIGPAPGYRVHGAD</sequence>
<dbReference type="SUPFAM" id="SSF48452">
    <property type="entry name" value="TPR-like"/>
    <property type="match status" value="2"/>
</dbReference>
<organism evidence="4 5">
    <name type="scientific">Pseudofrankia inefficax (strain DSM 45817 / CECT 9037 / DDB 130130 / EuI1c)</name>
    <name type="common">Frankia inefficax</name>
    <dbReference type="NCBI Taxonomy" id="298654"/>
    <lineage>
        <taxon>Bacteria</taxon>
        <taxon>Bacillati</taxon>
        <taxon>Actinomycetota</taxon>
        <taxon>Actinomycetes</taxon>
        <taxon>Frankiales</taxon>
        <taxon>Frankiaceae</taxon>
        <taxon>Pseudofrankia</taxon>
    </lineage>
</organism>